<reference evidence="1 2" key="1">
    <citation type="submission" date="2021-04" db="EMBL/GenBank/DDBJ databases">
        <title>Chitinophaga sp. nov., isolated from the rhizosphere soil.</title>
        <authorList>
            <person name="He S."/>
        </authorList>
    </citation>
    <scope>NUCLEOTIDE SEQUENCE [LARGE SCALE GENOMIC DNA]</scope>
    <source>
        <strain evidence="1 2">2R12</strain>
    </source>
</reference>
<sequence>MYPTFITLVSTNAAGSRLLKICDHEFKAFDYDWYIDDAIMLAKRRMPHQISHQHILHLRTWIRENYQHGHEIPYKHIRSMQGCRRLVESIIHAEYANTGEEYIQSRDSALKTNSHIFSLNSS</sequence>
<comment type="caution">
    <text evidence="1">The sequence shown here is derived from an EMBL/GenBank/DDBJ whole genome shotgun (WGS) entry which is preliminary data.</text>
</comment>
<dbReference type="EMBL" id="JAGTXB010000004">
    <property type="protein sequence ID" value="MBS0027672.1"/>
    <property type="molecule type" value="Genomic_DNA"/>
</dbReference>
<keyword evidence="2" id="KW-1185">Reference proteome</keyword>
<dbReference type="Proteomes" id="UP000676386">
    <property type="component" value="Unassembled WGS sequence"/>
</dbReference>
<proteinExistence type="predicted"/>
<accession>A0ABS5IZS0</accession>
<protein>
    <submittedName>
        <fullName evidence="1">Uncharacterized protein</fullName>
    </submittedName>
</protein>
<evidence type="ECO:0000313" key="1">
    <source>
        <dbReference type="EMBL" id="MBS0027672.1"/>
    </source>
</evidence>
<dbReference type="RefSeq" id="WP_211972777.1">
    <property type="nucleotide sequence ID" value="NZ_CBFHAM010000019.1"/>
</dbReference>
<organism evidence="1 2">
    <name type="scientific">Chitinophaga hostae</name>
    <dbReference type="NCBI Taxonomy" id="2831022"/>
    <lineage>
        <taxon>Bacteria</taxon>
        <taxon>Pseudomonadati</taxon>
        <taxon>Bacteroidota</taxon>
        <taxon>Chitinophagia</taxon>
        <taxon>Chitinophagales</taxon>
        <taxon>Chitinophagaceae</taxon>
        <taxon>Chitinophaga</taxon>
    </lineage>
</organism>
<gene>
    <name evidence="1" type="ORF">KE626_10165</name>
</gene>
<evidence type="ECO:0000313" key="2">
    <source>
        <dbReference type="Proteomes" id="UP000676386"/>
    </source>
</evidence>
<name>A0ABS5IZS0_9BACT</name>